<organism evidence="1 2">
    <name type="scientific">Roridomyces roridus</name>
    <dbReference type="NCBI Taxonomy" id="1738132"/>
    <lineage>
        <taxon>Eukaryota</taxon>
        <taxon>Fungi</taxon>
        <taxon>Dikarya</taxon>
        <taxon>Basidiomycota</taxon>
        <taxon>Agaricomycotina</taxon>
        <taxon>Agaricomycetes</taxon>
        <taxon>Agaricomycetidae</taxon>
        <taxon>Agaricales</taxon>
        <taxon>Marasmiineae</taxon>
        <taxon>Mycenaceae</taxon>
        <taxon>Roridomyces</taxon>
    </lineage>
</organism>
<gene>
    <name evidence="1" type="ORF">FB45DRAFT_321560</name>
</gene>
<keyword evidence="2" id="KW-1185">Reference proteome</keyword>
<accession>A0AAD7B699</accession>
<proteinExistence type="predicted"/>
<comment type="caution">
    <text evidence="1">The sequence shown here is derived from an EMBL/GenBank/DDBJ whole genome shotgun (WGS) entry which is preliminary data.</text>
</comment>
<reference evidence="1" key="1">
    <citation type="submission" date="2023-03" db="EMBL/GenBank/DDBJ databases">
        <title>Massive genome expansion in bonnet fungi (Mycena s.s.) driven by repeated elements and novel gene families across ecological guilds.</title>
        <authorList>
            <consortium name="Lawrence Berkeley National Laboratory"/>
            <person name="Harder C.B."/>
            <person name="Miyauchi S."/>
            <person name="Viragh M."/>
            <person name="Kuo A."/>
            <person name="Thoen E."/>
            <person name="Andreopoulos B."/>
            <person name="Lu D."/>
            <person name="Skrede I."/>
            <person name="Drula E."/>
            <person name="Henrissat B."/>
            <person name="Morin E."/>
            <person name="Kohler A."/>
            <person name="Barry K."/>
            <person name="LaButti K."/>
            <person name="Morin E."/>
            <person name="Salamov A."/>
            <person name="Lipzen A."/>
            <person name="Mereny Z."/>
            <person name="Hegedus B."/>
            <person name="Baldrian P."/>
            <person name="Stursova M."/>
            <person name="Weitz H."/>
            <person name="Taylor A."/>
            <person name="Grigoriev I.V."/>
            <person name="Nagy L.G."/>
            <person name="Martin F."/>
            <person name="Kauserud H."/>
        </authorList>
    </citation>
    <scope>NUCLEOTIDE SEQUENCE</scope>
    <source>
        <strain evidence="1">9284</strain>
    </source>
</reference>
<dbReference type="EMBL" id="JARKIF010000033">
    <property type="protein sequence ID" value="KAJ7611297.1"/>
    <property type="molecule type" value="Genomic_DNA"/>
</dbReference>
<sequence>MAHHIFIPKAPMIPPAPCFIGELAQELVDCIIDFCQMADRKRIGSYGLVCKRWLPRSRYHLFTTVYLDSFSLADYIRLVDGSTLPILSFTQHLHLLTGRAPLDEWLLHRLNPSTSLTSVSITVDVYRSSPGQGITDQLKYLDSLATHLRRLAAAPIKKLALDLSVTTEIPLSTLGGLVSCVPTVKTLSITTNSAFLRTTAAGVLDLARLHELEIDAPECGARFLAWANTLPSLRVMKVRGWLNEGQDAPIKTFFARVGAGLEALELGITALAWEAVRTHYQDILVHCTALRHLTLKCDYPAQTLDLLPFLPAPEDAGEGLALTIVVSAHGAQDHWARIDAALVDADVRISRFTVRSVFGAELSSKTRMPLAARRGILG</sequence>
<evidence type="ECO:0000313" key="2">
    <source>
        <dbReference type="Proteomes" id="UP001221142"/>
    </source>
</evidence>
<name>A0AAD7B699_9AGAR</name>
<dbReference type="Proteomes" id="UP001221142">
    <property type="component" value="Unassembled WGS sequence"/>
</dbReference>
<evidence type="ECO:0000313" key="1">
    <source>
        <dbReference type="EMBL" id="KAJ7611297.1"/>
    </source>
</evidence>
<dbReference type="AlphaFoldDB" id="A0AAD7B699"/>
<protein>
    <submittedName>
        <fullName evidence="1">Uncharacterized protein</fullName>
    </submittedName>
</protein>